<dbReference type="Pfam" id="PF00535">
    <property type="entry name" value="Glycos_transf_2"/>
    <property type="match status" value="1"/>
</dbReference>
<comment type="pathway">
    <text evidence="1">Cell wall biogenesis; cell wall polysaccharide biosynthesis.</text>
</comment>
<dbReference type="SUPFAM" id="SSF53448">
    <property type="entry name" value="Nucleotide-diphospho-sugar transferases"/>
    <property type="match status" value="1"/>
</dbReference>
<gene>
    <name evidence="6" type="ORF">NDK43_13000</name>
</gene>
<comment type="caution">
    <text evidence="6">The sequence shown here is derived from an EMBL/GenBank/DDBJ whole genome shotgun (WGS) entry which is preliminary data.</text>
</comment>
<evidence type="ECO:0000256" key="3">
    <source>
        <dbReference type="ARBA" id="ARBA00022676"/>
    </source>
</evidence>
<evidence type="ECO:0000313" key="7">
    <source>
        <dbReference type="Proteomes" id="UP001523262"/>
    </source>
</evidence>
<reference evidence="6 7" key="1">
    <citation type="submission" date="2022-06" db="EMBL/GenBank/DDBJ databases">
        <authorList>
            <person name="Jeon C.O."/>
        </authorList>
    </citation>
    <scope>NUCLEOTIDE SEQUENCE [LARGE SCALE GENOMIC DNA]</scope>
    <source>
        <strain evidence="6 7">KCTC 13943</strain>
    </source>
</reference>
<organism evidence="6 7">
    <name type="scientific">Neobacillus pocheonensis</name>
    <dbReference type="NCBI Taxonomy" id="363869"/>
    <lineage>
        <taxon>Bacteria</taxon>
        <taxon>Bacillati</taxon>
        <taxon>Bacillota</taxon>
        <taxon>Bacilli</taxon>
        <taxon>Bacillales</taxon>
        <taxon>Bacillaceae</taxon>
        <taxon>Neobacillus</taxon>
    </lineage>
</organism>
<protein>
    <submittedName>
        <fullName evidence="6">Glycosyltransferase</fullName>
        <ecNumber evidence="6">2.4.-.-</ecNumber>
    </submittedName>
</protein>
<dbReference type="EC" id="2.4.-.-" evidence="6"/>
<keyword evidence="3 6" id="KW-0328">Glycosyltransferase</keyword>
<accession>A0ABT0W9Y4</accession>
<dbReference type="GO" id="GO:0016757">
    <property type="term" value="F:glycosyltransferase activity"/>
    <property type="evidence" value="ECO:0007669"/>
    <property type="project" value="UniProtKB-KW"/>
</dbReference>
<dbReference type="PANTHER" id="PTHR43179:SF12">
    <property type="entry name" value="GALACTOFURANOSYLTRANSFERASE GLFT2"/>
    <property type="match status" value="1"/>
</dbReference>
<evidence type="ECO:0000259" key="5">
    <source>
        <dbReference type="Pfam" id="PF00535"/>
    </source>
</evidence>
<dbReference type="Gene3D" id="3.90.550.10">
    <property type="entry name" value="Spore Coat Polysaccharide Biosynthesis Protein SpsA, Chain A"/>
    <property type="match status" value="1"/>
</dbReference>
<keyword evidence="4 6" id="KW-0808">Transferase</keyword>
<sequence>MEKVDILLPIYNSYEETKNCIDSILQNTDMDSFNLFLLDDCSPDNRIQELMNYYADKYANIILVLNEKNLGFPANVNNGFSVSENDVIVINSDTIVTKSWLRVLQNVAYQDETIAAVNPMSNYGIISGTPTSNSQINDLFTFEELFEAFRKSNNHGFVEAPLLIGFCMFIKRKALNSVGIFDAAAFKRGYGEETDWCMRARQKGFKLVVAKEAYIHHIGGTSFGRKKRSLESHLNKFSLKDTLTLIAF</sequence>
<dbReference type="InterPro" id="IPR001173">
    <property type="entry name" value="Glyco_trans_2-like"/>
</dbReference>
<comment type="similarity">
    <text evidence="2">Belongs to the glycosyltransferase 2 family.</text>
</comment>
<feature type="domain" description="Glycosyltransferase 2-like" evidence="5">
    <location>
        <begin position="6"/>
        <end position="177"/>
    </location>
</feature>
<evidence type="ECO:0000256" key="1">
    <source>
        <dbReference type="ARBA" id="ARBA00004776"/>
    </source>
</evidence>
<keyword evidence="7" id="KW-1185">Reference proteome</keyword>
<dbReference type="PANTHER" id="PTHR43179">
    <property type="entry name" value="RHAMNOSYLTRANSFERASE WBBL"/>
    <property type="match status" value="1"/>
</dbReference>
<dbReference type="Proteomes" id="UP001523262">
    <property type="component" value="Unassembled WGS sequence"/>
</dbReference>
<proteinExistence type="inferred from homology"/>
<evidence type="ECO:0000256" key="4">
    <source>
        <dbReference type="ARBA" id="ARBA00022679"/>
    </source>
</evidence>
<dbReference type="InterPro" id="IPR029044">
    <property type="entry name" value="Nucleotide-diphossugar_trans"/>
</dbReference>
<dbReference type="EMBL" id="JAMQCR010000001">
    <property type="protein sequence ID" value="MCM2533146.1"/>
    <property type="molecule type" value="Genomic_DNA"/>
</dbReference>
<evidence type="ECO:0000313" key="6">
    <source>
        <dbReference type="EMBL" id="MCM2533146.1"/>
    </source>
</evidence>
<evidence type="ECO:0000256" key="2">
    <source>
        <dbReference type="ARBA" id="ARBA00006739"/>
    </source>
</evidence>
<name>A0ABT0W9Y4_9BACI</name>